<protein>
    <submittedName>
        <fullName evidence="2">Uncharacterized protein</fullName>
    </submittedName>
</protein>
<reference evidence="2" key="1">
    <citation type="submission" date="2023-03" db="UniProtKB">
        <authorList>
            <consortium name="EnsemblPlants"/>
        </authorList>
    </citation>
    <scope>IDENTIFICATION</scope>
</reference>
<dbReference type="AlphaFoldDB" id="A0A9I9E597"/>
<feature type="region of interest" description="Disordered" evidence="1">
    <location>
        <begin position="41"/>
        <end position="93"/>
    </location>
</feature>
<evidence type="ECO:0000313" key="2">
    <source>
        <dbReference type="EnsemblPlants" id="MELO3C028954.2.1"/>
    </source>
</evidence>
<feature type="compositionally biased region" description="Acidic residues" evidence="1">
    <location>
        <begin position="74"/>
        <end position="85"/>
    </location>
</feature>
<dbReference type="Gramene" id="MELO3C028954.2.1">
    <property type="protein sequence ID" value="MELO3C028954.2.1"/>
    <property type="gene ID" value="MELO3C028954.2"/>
</dbReference>
<name>A0A9I9E597_CUCME</name>
<proteinExistence type="predicted"/>
<organism evidence="2">
    <name type="scientific">Cucumis melo</name>
    <name type="common">Muskmelon</name>
    <dbReference type="NCBI Taxonomy" id="3656"/>
    <lineage>
        <taxon>Eukaryota</taxon>
        <taxon>Viridiplantae</taxon>
        <taxon>Streptophyta</taxon>
        <taxon>Embryophyta</taxon>
        <taxon>Tracheophyta</taxon>
        <taxon>Spermatophyta</taxon>
        <taxon>Magnoliopsida</taxon>
        <taxon>eudicotyledons</taxon>
        <taxon>Gunneridae</taxon>
        <taxon>Pentapetalae</taxon>
        <taxon>rosids</taxon>
        <taxon>fabids</taxon>
        <taxon>Cucurbitales</taxon>
        <taxon>Cucurbitaceae</taxon>
        <taxon>Benincaseae</taxon>
        <taxon>Cucumis</taxon>
    </lineage>
</organism>
<accession>A0A9I9E597</accession>
<evidence type="ECO:0000256" key="1">
    <source>
        <dbReference type="SAM" id="MobiDB-lite"/>
    </source>
</evidence>
<dbReference type="EnsemblPlants" id="MELO3C028954.2.1">
    <property type="protein sequence ID" value="MELO3C028954.2.1"/>
    <property type="gene ID" value="MELO3C028954.2"/>
</dbReference>
<sequence length="114" mass="13544">MPDYFISFQEMIFTSYESLNRKIEKLFNEVEEWNNILKEKNIPTLVDQDNQEPDNNEDPSGSNGQSNDGKIDEGQDNMENENMDGQEDKPRKYRKIQMMESRLVYLINLIIYKL</sequence>